<sequence length="375" mass="42186">MFPNFSSTEQAVEYVRENFLWSLRESSALRPSLLPENHHGLFPNFDLLMAMRYAHNSRISEMAQAIFYAMVLNDAAELGLSSRTAMDSSSSPPFESLNSLCVSSSLSSIPPSTLLPISWNACRMAKTKMTFQLRSLDELLAEGTSEGSPRSSSGSHRSSVEVEVNSTSTSSSLEGETSSSGRAMLKKRGHAWEELIQEVVSSLKWSVLEEKYLLPVGYRFVLLEVDATVNKPPAKCIAMYRTTFTYGVRFPLLPMIADIQNKYDLVPAQIMPMSCHNICSFIATCKLHRLPGTGPAFTQVHSVQRAPRETGDLGCHCFYNKKGFMMAIEKKSKVKNWEYDFRFICCEVGWGDLPNWNEEKPVLNPYRDQPRMRKG</sequence>
<dbReference type="EMBL" id="JAKOGI010002346">
    <property type="protein sequence ID" value="KAJ8422196.1"/>
    <property type="molecule type" value="Genomic_DNA"/>
</dbReference>
<keyword evidence="3" id="KW-1185">Reference proteome</keyword>
<comment type="caution">
    <text evidence="2">The sequence shown here is derived from an EMBL/GenBank/DDBJ whole genome shotgun (WGS) entry which is preliminary data.</text>
</comment>
<evidence type="ECO:0000313" key="3">
    <source>
        <dbReference type="Proteomes" id="UP001153076"/>
    </source>
</evidence>
<dbReference type="AlphaFoldDB" id="A0A9Q1JJ67"/>
<evidence type="ECO:0000313" key="2">
    <source>
        <dbReference type="EMBL" id="KAJ8422196.1"/>
    </source>
</evidence>
<feature type="region of interest" description="Disordered" evidence="1">
    <location>
        <begin position="142"/>
        <end position="181"/>
    </location>
</feature>
<dbReference type="OrthoDB" id="1752359at2759"/>
<gene>
    <name evidence="2" type="ORF">Cgig2_000661</name>
</gene>
<evidence type="ECO:0000256" key="1">
    <source>
        <dbReference type="SAM" id="MobiDB-lite"/>
    </source>
</evidence>
<feature type="compositionally biased region" description="Low complexity" evidence="1">
    <location>
        <begin position="142"/>
        <end position="180"/>
    </location>
</feature>
<proteinExistence type="predicted"/>
<name>A0A9Q1JJ67_9CARY</name>
<dbReference type="Proteomes" id="UP001153076">
    <property type="component" value="Unassembled WGS sequence"/>
</dbReference>
<reference evidence="2" key="1">
    <citation type="submission" date="2022-04" db="EMBL/GenBank/DDBJ databases">
        <title>Carnegiea gigantea Genome sequencing and assembly v2.</title>
        <authorList>
            <person name="Copetti D."/>
            <person name="Sanderson M.J."/>
            <person name="Burquez A."/>
            <person name="Wojciechowski M.F."/>
        </authorList>
    </citation>
    <scope>NUCLEOTIDE SEQUENCE</scope>
    <source>
        <strain evidence="2">SGP5-SGP5p</strain>
        <tissue evidence="2">Aerial part</tissue>
    </source>
</reference>
<protein>
    <submittedName>
        <fullName evidence="2">Uncharacterized protein</fullName>
    </submittedName>
</protein>
<organism evidence="2 3">
    <name type="scientific">Carnegiea gigantea</name>
    <dbReference type="NCBI Taxonomy" id="171969"/>
    <lineage>
        <taxon>Eukaryota</taxon>
        <taxon>Viridiplantae</taxon>
        <taxon>Streptophyta</taxon>
        <taxon>Embryophyta</taxon>
        <taxon>Tracheophyta</taxon>
        <taxon>Spermatophyta</taxon>
        <taxon>Magnoliopsida</taxon>
        <taxon>eudicotyledons</taxon>
        <taxon>Gunneridae</taxon>
        <taxon>Pentapetalae</taxon>
        <taxon>Caryophyllales</taxon>
        <taxon>Cactineae</taxon>
        <taxon>Cactaceae</taxon>
        <taxon>Cactoideae</taxon>
        <taxon>Echinocereeae</taxon>
        <taxon>Carnegiea</taxon>
    </lineage>
</organism>
<accession>A0A9Q1JJ67</accession>